<dbReference type="AlphaFoldDB" id="A0A6A3AHG7"/>
<dbReference type="GO" id="GO:0005634">
    <property type="term" value="C:nucleus"/>
    <property type="evidence" value="ECO:0007669"/>
    <property type="project" value="UniProtKB-SubCell"/>
</dbReference>
<evidence type="ECO:0000256" key="5">
    <source>
        <dbReference type="ARBA" id="ARBA00023242"/>
    </source>
</evidence>
<dbReference type="EMBL" id="VEPZ02000996">
    <property type="protein sequence ID" value="KAE8704014.1"/>
    <property type="molecule type" value="Genomic_DNA"/>
</dbReference>
<dbReference type="Proteomes" id="UP000436088">
    <property type="component" value="Unassembled WGS sequence"/>
</dbReference>
<dbReference type="InterPro" id="IPR044808">
    <property type="entry name" value="ERF_plant"/>
</dbReference>
<accession>A0A6A3AHG7</accession>
<keyword evidence="3" id="KW-0238">DNA-binding</keyword>
<keyword evidence="4" id="KW-0804">Transcription</keyword>
<dbReference type="PANTHER" id="PTHR31190:SF134">
    <property type="entry name" value="ETHYLENE-RESPONSIVE TRANSCRIPTION FACTOR ERF098-LIKE"/>
    <property type="match status" value="1"/>
</dbReference>
<feature type="domain" description="AP2/ERF" evidence="7">
    <location>
        <begin position="18"/>
        <end position="76"/>
    </location>
</feature>
<comment type="subcellular location">
    <subcellularLocation>
        <location evidence="1">Nucleus</location>
    </subcellularLocation>
</comment>
<dbReference type="PRINTS" id="PR00367">
    <property type="entry name" value="ETHRSPELEMNT"/>
</dbReference>
<dbReference type="InterPro" id="IPR016177">
    <property type="entry name" value="DNA-bd_dom_sf"/>
</dbReference>
<reference evidence="8" key="1">
    <citation type="submission" date="2019-09" db="EMBL/GenBank/DDBJ databases">
        <title>Draft genome information of white flower Hibiscus syriacus.</title>
        <authorList>
            <person name="Kim Y.-M."/>
        </authorList>
    </citation>
    <scope>NUCLEOTIDE SEQUENCE [LARGE SCALE GENOMIC DNA]</scope>
    <source>
        <strain evidence="8">YM2019G1</strain>
    </source>
</reference>
<keyword evidence="2" id="KW-0805">Transcription regulation</keyword>
<dbReference type="Gene3D" id="3.30.730.10">
    <property type="entry name" value="AP2/ERF domain"/>
    <property type="match status" value="1"/>
</dbReference>
<dbReference type="SMART" id="SM00380">
    <property type="entry name" value="AP2"/>
    <property type="match status" value="1"/>
</dbReference>
<organism evidence="8 9">
    <name type="scientific">Hibiscus syriacus</name>
    <name type="common">Rose of Sharon</name>
    <dbReference type="NCBI Taxonomy" id="106335"/>
    <lineage>
        <taxon>Eukaryota</taxon>
        <taxon>Viridiplantae</taxon>
        <taxon>Streptophyta</taxon>
        <taxon>Embryophyta</taxon>
        <taxon>Tracheophyta</taxon>
        <taxon>Spermatophyta</taxon>
        <taxon>Magnoliopsida</taxon>
        <taxon>eudicotyledons</taxon>
        <taxon>Gunneridae</taxon>
        <taxon>Pentapetalae</taxon>
        <taxon>rosids</taxon>
        <taxon>malvids</taxon>
        <taxon>Malvales</taxon>
        <taxon>Malvaceae</taxon>
        <taxon>Malvoideae</taxon>
        <taxon>Hibiscus</taxon>
    </lineage>
</organism>
<evidence type="ECO:0000256" key="2">
    <source>
        <dbReference type="ARBA" id="ARBA00023015"/>
    </source>
</evidence>
<evidence type="ECO:0000256" key="3">
    <source>
        <dbReference type="ARBA" id="ARBA00023125"/>
    </source>
</evidence>
<dbReference type="InterPro" id="IPR036955">
    <property type="entry name" value="AP2/ERF_dom_sf"/>
</dbReference>
<dbReference type="GO" id="GO:0009873">
    <property type="term" value="P:ethylene-activated signaling pathway"/>
    <property type="evidence" value="ECO:0007669"/>
    <property type="project" value="InterPro"/>
</dbReference>
<evidence type="ECO:0000313" key="8">
    <source>
        <dbReference type="EMBL" id="KAE8704014.1"/>
    </source>
</evidence>
<dbReference type="SUPFAM" id="SSF54171">
    <property type="entry name" value="DNA-binding domain"/>
    <property type="match status" value="1"/>
</dbReference>
<comment type="caution">
    <text evidence="8">The sequence shown here is derived from an EMBL/GenBank/DDBJ whole genome shotgun (WGS) entry which is preliminary data.</text>
</comment>
<dbReference type="GO" id="GO:0003677">
    <property type="term" value="F:DNA binding"/>
    <property type="evidence" value="ECO:0007669"/>
    <property type="project" value="UniProtKB-KW"/>
</dbReference>
<dbReference type="PROSITE" id="PS51032">
    <property type="entry name" value="AP2_ERF"/>
    <property type="match status" value="1"/>
</dbReference>
<name>A0A6A3AHG7_HIBSY</name>
<keyword evidence="9" id="KW-1185">Reference proteome</keyword>
<dbReference type="CDD" id="cd00018">
    <property type="entry name" value="AP2"/>
    <property type="match status" value="1"/>
</dbReference>
<gene>
    <name evidence="8" type="ORF">F3Y22_tig00110462pilonHSYRG00518</name>
</gene>
<dbReference type="Pfam" id="PF00847">
    <property type="entry name" value="AP2"/>
    <property type="match status" value="1"/>
</dbReference>
<dbReference type="FunFam" id="3.30.730.10:FF:000001">
    <property type="entry name" value="Ethylene-responsive transcription factor 2"/>
    <property type="match status" value="1"/>
</dbReference>
<protein>
    <submittedName>
        <fullName evidence="8">ERF098 protein</fullName>
    </submittedName>
</protein>
<keyword evidence="5" id="KW-0539">Nucleus</keyword>
<dbReference type="PANTHER" id="PTHR31190">
    <property type="entry name" value="DNA-BINDING DOMAIN"/>
    <property type="match status" value="1"/>
</dbReference>
<sequence>MMEASQAGKRTVNGVGVRYRGVRRRPWGKFAVEIRDPTRNGARLCLGTFETAEEAARAYDRAAFRFRGHSAILTSPTSSDVIRIPAFSLSLASSSSSYNSAGMANHQRGRGSEVIEFEYLDNSC</sequence>
<evidence type="ECO:0000256" key="6">
    <source>
        <dbReference type="ARBA" id="ARBA00024343"/>
    </source>
</evidence>
<comment type="similarity">
    <text evidence="6">Belongs to the AP2/ERF transcription factor family. ERF subfamily.</text>
</comment>
<dbReference type="InterPro" id="IPR001471">
    <property type="entry name" value="AP2/ERF_dom"/>
</dbReference>
<evidence type="ECO:0000256" key="4">
    <source>
        <dbReference type="ARBA" id="ARBA00023163"/>
    </source>
</evidence>
<dbReference type="GO" id="GO:0003700">
    <property type="term" value="F:DNA-binding transcription factor activity"/>
    <property type="evidence" value="ECO:0007669"/>
    <property type="project" value="InterPro"/>
</dbReference>
<proteinExistence type="inferred from homology"/>
<evidence type="ECO:0000256" key="1">
    <source>
        <dbReference type="ARBA" id="ARBA00004123"/>
    </source>
</evidence>
<evidence type="ECO:0000259" key="7">
    <source>
        <dbReference type="PROSITE" id="PS51032"/>
    </source>
</evidence>
<evidence type="ECO:0000313" key="9">
    <source>
        <dbReference type="Proteomes" id="UP000436088"/>
    </source>
</evidence>